<dbReference type="InterPro" id="IPR001753">
    <property type="entry name" value="Enoyl-CoA_hydra/iso"/>
</dbReference>
<proteinExistence type="inferred from homology"/>
<sequence length="269" mass="28850">MSVHVEYEKRGPVALVRLDRPAARNALTPRMLCELADAFVDVARDDAIRVAVLAATGDAAFCAGGDLGTTLPLLTGARQPENPYDRRLLEDPTVMAASSLRGFPLHKPVVAAINGACLAAGMELMLGTDIRLAAEHATFGLPEVRRGLIPFAGSMARLPRQIPQAVAMHMLLTGEPLTATQALQWGLINRIVPLADLPDAAMEVAEGVARNGPLAVQAVKRTVIEASGVPLELAYRLEDHARERVLASEDAREGPRAFMEKRSPVYTGR</sequence>
<organism evidence="5 6">
    <name type="scientific">Pigmentiphaga daeguensis</name>
    <dbReference type="NCBI Taxonomy" id="414049"/>
    <lineage>
        <taxon>Bacteria</taxon>
        <taxon>Pseudomonadati</taxon>
        <taxon>Pseudomonadota</taxon>
        <taxon>Betaproteobacteria</taxon>
        <taxon>Burkholderiales</taxon>
        <taxon>Alcaligenaceae</taxon>
        <taxon>Pigmentiphaga</taxon>
    </lineage>
</organism>
<dbReference type="Gene3D" id="3.90.226.10">
    <property type="entry name" value="2-enoyl-CoA Hydratase, Chain A, domain 1"/>
    <property type="match status" value="1"/>
</dbReference>
<dbReference type="InterPro" id="IPR029045">
    <property type="entry name" value="ClpP/crotonase-like_dom_sf"/>
</dbReference>
<dbReference type="CDD" id="cd06558">
    <property type="entry name" value="crotonase-like"/>
    <property type="match status" value="1"/>
</dbReference>
<comment type="caution">
    <text evidence="5">The sequence shown here is derived from an EMBL/GenBank/DDBJ whole genome shotgun (WGS) entry which is preliminary data.</text>
</comment>
<dbReference type="PANTHER" id="PTHR11941">
    <property type="entry name" value="ENOYL-COA HYDRATASE-RELATED"/>
    <property type="match status" value="1"/>
</dbReference>
<dbReference type="Pfam" id="PF00378">
    <property type="entry name" value="ECH_1"/>
    <property type="match status" value="1"/>
</dbReference>
<keyword evidence="3" id="KW-0456">Lyase</keyword>
<dbReference type="EMBL" id="BAAAEN010000001">
    <property type="protein sequence ID" value="GAA0491155.1"/>
    <property type="molecule type" value="Genomic_DNA"/>
</dbReference>
<evidence type="ECO:0000313" key="5">
    <source>
        <dbReference type="EMBL" id="GAA0491155.1"/>
    </source>
</evidence>
<comment type="similarity">
    <text evidence="1 4">Belongs to the enoyl-CoA hydratase/isomerase family.</text>
</comment>
<evidence type="ECO:0000256" key="2">
    <source>
        <dbReference type="ARBA" id="ARBA00023098"/>
    </source>
</evidence>
<evidence type="ECO:0000256" key="4">
    <source>
        <dbReference type="RuleBase" id="RU003707"/>
    </source>
</evidence>
<protein>
    <submittedName>
        <fullName evidence="5">Enoyl-CoA hydratase-related protein</fullName>
    </submittedName>
</protein>
<dbReference type="Gene3D" id="1.10.12.10">
    <property type="entry name" value="Lyase 2-enoyl-coa Hydratase, Chain A, domain 2"/>
    <property type="match status" value="1"/>
</dbReference>
<dbReference type="RefSeq" id="WP_087840075.1">
    <property type="nucleotide sequence ID" value="NZ_BAAAEN010000001.1"/>
</dbReference>
<dbReference type="SUPFAM" id="SSF52096">
    <property type="entry name" value="ClpP/crotonase"/>
    <property type="match status" value="1"/>
</dbReference>
<evidence type="ECO:0000256" key="1">
    <source>
        <dbReference type="ARBA" id="ARBA00005254"/>
    </source>
</evidence>
<dbReference type="Proteomes" id="UP001501706">
    <property type="component" value="Unassembled WGS sequence"/>
</dbReference>
<evidence type="ECO:0000313" key="6">
    <source>
        <dbReference type="Proteomes" id="UP001501706"/>
    </source>
</evidence>
<dbReference type="InterPro" id="IPR014748">
    <property type="entry name" value="Enoyl-CoA_hydra_C"/>
</dbReference>
<keyword evidence="2" id="KW-0443">Lipid metabolism</keyword>
<dbReference type="InterPro" id="IPR018376">
    <property type="entry name" value="Enoyl-CoA_hyd/isom_CS"/>
</dbReference>
<name>A0ABP3L179_9BURK</name>
<dbReference type="PANTHER" id="PTHR11941:SF169">
    <property type="entry name" value="(7AS)-7A-METHYL-1,5-DIOXO-2,3,5,6,7,7A-HEXAHYDRO-1H-INDENE-CARBOXYL-COA HYDROLASE"/>
    <property type="match status" value="1"/>
</dbReference>
<evidence type="ECO:0000256" key="3">
    <source>
        <dbReference type="ARBA" id="ARBA00023239"/>
    </source>
</evidence>
<accession>A0ABP3L179</accession>
<dbReference type="PROSITE" id="PS00166">
    <property type="entry name" value="ENOYL_COA_HYDRATASE"/>
    <property type="match status" value="1"/>
</dbReference>
<gene>
    <name evidence="5" type="ORF">GCM10009097_03430</name>
</gene>
<reference evidence="6" key="1">
    <citation type="journal article" date="2019" name="Int. J. Syst. Evol. Microbiol.">
        <title>The Global Catalogue of Microorganisms (GCM) 10K type strain sequencing project: providing services to taxonomists for standard genome sequencing and annotation.</title>
        <authorList>
            <consortium name="The Broad Institute Genomics Platform"/>
            <consortium name="The Broad Institute Genome Sequencing Center for Infectious Disease"/>
            <person name="Wu L."/>
            <person name="Ma J."/>
        </authorList>
    </citation>
    <scope>NUCLEOTIDE SEQUENCE [LARGE SCALE GENOMIC DNA]</scope>
    <source>
        <strain evidence="6">JCM 14330</strain>
    </source>
</reference>
<keyword evidence="6" id="KW-1185">Reference proteome</keyword>